<evidence type="ECO:0000256" key="6">
    <source>
        <dbReference type="ARBA" id="ARBA00023125"/>
    </source>
</evidence>
<dbReference type="Pfam" id="PF05496">
    <property type="entry name" value="RuvB_N"/>
    <property type="match status" value="1"/>
</dbReference>
<dbReference type="InterPro" id="IPR036388">
    <property type="entry name" value="WH-like_DNA-bd_sf"/>
</dbReference>
<feature type="region of interest" description="Large ATPase domain (RuvB-L)" evidence="9">
    <location>
        <begin position="1"/>
        <end position="181"/>
    </location>
</feature>
<dbReference type="Proteomes" id="UP000003806">
    <property type="component" value="Chromosome"/>
</dbReference>
<feature type="binding site" evidence="9">
    <location>
        <position position="315"/>
    </location>
    <ligand>
        <name>DNA</name>
        <dbReference type="ChEBI" id="CHEBI:16991"/>
    </ligand>
</feature>
<dbReference type="EMBL" id="CM001376">
    <property type="protein sequence ID" value="EHM13090.1"/>
    <property type="molecule type" value="Genomic_DNA"/>
</dbReference>
<evidence type="ECO:0000256" key="2">
    <source>
        <dbReference type="ARBA" id="ARBA00022741"/>
    </source>
</evidence>
<feature type="binding site" evidence="9">
    <location>
        <position position="65"/>
    </location>
    <ligand>
        <name>ATP</name>
        <dbReference type="ChEBI" id="CHEBI:30616"/>
    </ligand>
</feature>
<feature type="region of interest" description="Disordered" evidence="10">
    <location>
        <begin position="1"/>
        <end position="20"/>
    </location>
</feature>
<comment type="catalytic activity">
    <reaction evidence="9">
        <text>ATP + H2O = ADP + phosphate + H(+)</text>
        <dbReference type="Rhea" id="RHEA:13065"/>
        <dbReference type="ChEBI" id="CHEBI:15377"/>
        <dbReference type="ChEBI" id="CHEBI:15378"/>
        <dbReference type="ChEBI" id="CHEBI:30616"/>
        <dbReference type="ChEBI" id="CHEBI:43474"/>
        <dbReference type="ChEBI" id="CHEBI:456216"/>
    </reaction>
</comment>
<dbReference type="RefSeq" id="WP_008522795.1">
    <property type="nucleotide sequence ID" value="NZ_CM001376.1"/>
</dbReference>
<feature type="binding site" evidence="9">
    <location>
        <position position="62"/>
    </location>
    <ligand>
        <name>ATP</name>
        <dbReference type="ChEBI" id="CHEBI:30616"/>
    </ligand>
</feature>
<comment type="similarity">
    <text evidence="9">Belongs to the RuvB family.</text>
</comment>
<dbReference type="STRING" id="885272.JonanDRAFT_0704"/>
<evidence type="ECO:0000256" key="10">
    <source>
        <dbReference type="SAM" id="MobiDB-lite"/>
    </source>
</evidence>
<dbReference type="Pfam" id="PF05491">
    <property type="entry name" value="WHD_RuvB"/>
    <property type="match status" value="1"/>
</dbReference>
<organism evidence="12 13">
    <name type="scientific">Jonquetella anthropi DSM 22815</name>
    <dbReference type="NCBI Taxonomy" id="885272"/>
    <lineage>
        <taxon>Bacteria</taxon>
        <taxon>Thermotogati</taxon>
        <taxon>Synergistota</taxon>
        <taxon>Synergistia</taxon>
        <taxon>Synergistales</taxon>
        <taxon>Dethiosulfovibrionaceae</taxon>
        <taxon>Jonquetella</taxon>
    </lineage>
</organism>
<dbReference type="GO" id="GO:0006310">
    <property type="term" value="P:DNA recombination"/>
    <property type="evidence" value="ECO:0007669"/>
    <property type="project" value="UniProtKB-UniRule"/>
</dbReference>
<dbReference type="Gene3D" id="1.10.8.60">
    <property type="match status" value="1"/>
</dbReference>
<feature type="domain" description="AAA+ ATPase" evidence="11">
    <location>
        <begin position="51"/>
        <end position="182"/>
    </location>
</feature>
<dbReference type="GO" id="GO:0006281">
    <property type="term" value="P:DNA repair"/>
    <property type="evidence" value="ECO:0007669"/>
    <property type="project" value="UniProtKB-UniRule"/>
</dbReference>
<evidence type="ECO:0000256" key="3">
    <source>
        <dbReference type="ARBA" id="ARBA00022763"/>
    </source>
</evidence>
<evidence type="ECO:0000256" key="5">
    <source>
        <dbReference type="ARBA" id="ARBA00022840"/>
    </source>
</evidence>
<dbReference type="InterPro" id="IPR027417">
    <property type="entry name" value="P-loop_NTPase"/>
</dbReference>
<comment type="caution">
    <text evidence="9">Lacks conserved residue(s) required for the propagation of feature annotation.</text>
</comment>
<dbReference type="Gene3D" id="3.40.50.300">
    <property type="entry name" value="P-loop containing nucleotide triphosphate hydrolases"/>
    <property type="match status" value="1"/>
</dbReference>
<comment type="function">
    <text evidence="9">The RuvA-RuvB-RuvC complex processes Holliday junction (HJ) DNA during genetic recombination and DNA repair, while the RuvA-RuvB complex plays an important role in the rescue of blocked DNA replication forks via replication fork reversal (RFR). RuvA specifically binds to HJ cruciform DNA, conferring on it an open structure. The RuvB hexamer acts as an ATP-dependent pump, pulling dsDNA into and through the RuvAB complex. RuvB forms 2 homohexamers on either side of HJ DNA bound by 1 or 2 RuvA tetramers; 4 subunits per hexamer contact DNA at a time. Coordinated motions by a converter formed by DNA-disengaged RuvB subunits stimulates ATP hydrolysis and nucleotide exchange. Immobilization of the converter enables RuvB to convert the ATP-contained energy into a lever motion, pulling 2 nucleotides of DNA out of the RuvA tetramer per ATP hydrolyzed, thus driving DNA branch migration. The RuvB motors rotate together with the DNA substrate, which together with the progressing nucleotide cycle form the mechanistic basis for DNA recombination by continuous HJ branch migration. Branch migration allows RuvC to scan DNA until it finds its consensus sequence, where it cleaves and resolves cruciform DNA.</text>
</comment>
<dbReference type="GO" id="GO:0009378">
    <property type="term" value="F:four-way junction helicase activity"/>
    <property type="evidence" value="ECO:0007669"/>
    <property type="project" value="InterPro"/>
</dbReference>
<comment type="domain">
    <text evidence="9">Has 3 domains, the large (RuvB-L) and small ATPase (RuvB-S) domains and the C-terminal head (RuvB-H) domain. The head domain binds DNA, while the ATPase domains jointly bind ATP, ADP or are empty depending on the state of the subunit in the translocation cycle. During a single DNA translocation step the structure of each domain remains the same, but their relative positions change.</text>
</comment>
<evidence type="ECO:0000259" key="11">
    <source>
        <dbReference type="SMART" id="SM00382"/>
    </source>
</evidence>
<keyword evidence="5 9" id="KW-0067">ATP-binding</keyword>
<dbReference type="InterPro" id="IPR008823">
    <property type="entry name" value="RuvB_wg_C"/>
</dbReference>
<proteinExistence type="inferred from homology"/>
<comment type="subunit">
    <text evidence="9">Homohexamer. Forms an RuvA(8)-RuvB(12)-Holliday junction (HJ) complex. HJ DNA is sandwiched between 2 RuvA tetramers; dsDNA enters through RuvA and exits via RuvB. An RuvB hexamer assembles on each DNA strand where it exits the tetramer. Each RuvB hexamer is contacted by two RuvA subunits (via domain III) on 2 adjacent RuvB subunits; this complex drives branch migration. In the full resolvosome a probable DNA-RuvA(4)-RuvB(12)-RuvC(2) complex forms which resolves the HJ.</text>
</comment>
<dbReference type="Pfam" id="PF17864">
    <property type="entry name" value="AAA_lid_4"/>
    <property type="match status" value="1"/>
</dbReference>
<dbReference type="NCBIfam" id="NF000868">
    <property type="entry name" value="PRK00080.1"/>
    <property type="match status" value="1"/>
</dbReference>
<feature type="binding site" evidence="9">
    <location>
        <position position="67"/>
    </location>
    <ligand>
        <name>ATP</name>
        <dbReference type="ChEBI" id="CHEBI:30616"/>
    </ligand>
</feature>
<evidence type="ECO:0000313" key="12">
    <source>
        <dbReference type="EMBL" id="EHM13090.1"/>
    </source>
</evidence>
<dbReference type="SMART" id="SM00382">
    <property type="entry name" value="AAA"/>
    <property type="match status" value="1"/>
</dbReference>
<keyword evidence="7 9" id="KW-0233">DNA recombination</keyword>
<feature type="region of interest" description="Head domain (RuvB-H)" evidence="9">
    <location>
        <begin position="255"/>
        <end position="344"/>
    </location>
</feature>
<dbReference type="PANTHER" id="PTHR42848">
    <property type="match status" value="1"/>
</dbReference>
<keyword evidence="12" id="KW-0347">Helicase</keyword>
<gene>
    <name evidence="9" type="primary">ruvB</name>
    <name evidence="12" type="ORF">JonanDRAFT_0704</name>
</gene>
<dbReference type="InterPro" id="IPR036390">
    <property type="entry name" value="WH_DNA-bd_sf"/>
</dbReference>
<dbReference type="EC" id="3.6.4.-" evidence="9"/>
<dbReference type="SUPFAM" id="SSF46785">
    <property type="entry name" value="Winged helix' DNA-binding domain"/>
    <property type="match status" value="1"/>
</dbReference>
<evidence type="ECO:0000256" key="1">
    <source>
        <dbReference type="ARBA" id="ARBA00022490"/>
    </source>
</evidence>
<dbReference type="Gene3D" id="1.10.10.10">
    <property type="entry name" value="Winged helix-like DNA-binding domain superfamily/Winged helix DNA-binding domain"/>
    <property type="match status" value="1"/>
</dbReference>
<dbReference type="GO" id="GO:0016887">
    <property type="term" value="F:ATP hydrolysis activity"/>
    <property type="evidence" value="ECO:0007669"/>
    <property type="project" value="RHEA"/>
</dbReference>
<feature type="region of interest" description="Small ATPAse domain (RuvB-S)" evidence="9">
    <location>
        <begin position="182"/>
        <end position="252"/>
    </location>
</feature>
<feature type="binding site" evidence="9">
    <location>
        <position position="20"/>
    </location>
    <ligand>
        <name>ATP</name>
        <dbReference type="ChEBI" id="CHEBI:30616"/>
    </ligand>
</feature>
<feature type="binding site" evidence="9">
    <location>
        <position position="218"/>
    </location>
    <ligand>
        <name>ATP</name>
        <dbReference type="ChEBI" id="CHEBI:30616"/>
    </ligand>
</feature>
<dbReference type="GO" id="GO:0048476">
    <property type="term" value="C:Holliday junction resolvase complex"/>
    <property type="evidence" value="ECO:0007669"/>
    <property type="project" value="UniProtKB-UniRule"/>
</dbReference>
<dbReference type="SUPFAM" id="SSF52540">
    <property type="entry name" value="P-loop containing nucleoside triphosphate hydrolases"/>
    <property type="match status" value="1"/>
</dbReference>
<keyword evidence="4 9" id="KW-0378">Hydrolase</keyword>
<keyword evidence="2 9" id="KW-0547">Nucleotide-binding</keyword>
<dbReference type="HOGENOM" id="CLU_055599_1_0_0"/>
<dbReference type="InterPro" id="IPR008824">
    <property type="entry name" value="RuvB-like_N"/>
</dbReference>
<dbReference type="OrthoDB" id="9804478at2"/>
<name>H0UK81_9BACT</name>
<sequence length="344" mass="37446">MADPAEFETGLPAGDEEGGLRPLTLAEFNGQSEIKEKLSIYMQAARLRGEPLDHTLFYGPPGLGKTTLSGIIAHEMGGSLRVTTGPALEKPGDLAAILTSLQDGDVLFIDEIHRMSISTEEVLYSAMEDFSIHLIVGKGPLARNVTVPMPKFTLVGATTRLGLLSSPLRARFGIVEQLRLYDELELCQILQRGAGLLNVSASSEGLRAIARRSRGTPRVALRLLRRVRDVADVTGQAQIDEALVSQAMDMLGLDDRGFNAGDRRIITTVVELFSGGPVGLSTIAAALNEEPQTIEDIYEPYLIQQGMIERTPRGRKATEKAYEYLGLPVPQPENDEAQRLLDLE</sequence>
<evidence type="ECO:0000256" key="8">
    <source>
        <dbReference type="ARBA" id="ARBA00023204"/>
    </source>
</evidence>
<reference evidence="12 13" key="1">
    <citation type="submission" date="2011-11" db="EMBL/GenBank/DDBJ databases">
        <title>The Noncontiguous Finished genome of Jonquetella anthropi DSM 22815.</title>
        <authorList>
            <consortium name="US DOE Joint Genome Institute (JGI-PGF)"/>
            <person name="Lucas S."/>
            <person name="Copeland A."/>
            <person name="Lapidus A."/>
            <person name="Glavina del Rio T."/>
            <person name="Dalin E."/>
            <person name="Tice H."/>
            <person name="Bruce D."/>
            <person name="Goodwin L."/>
            <person name="Pitluck S."/>
            <person name="Peters L."/>
            <person name="Mikhailova N."/>
            <person name="Held B."/>
            <person name="Kyrpides N."/>
            <person name="Mavromatis K."/>
            <person name="Ivanova N."/>
            <person name="Markowitz V."/>
            <person name="Cheng J.-F."/>
            <person name="Hugenholtz P."/>
            <person name="Woyke T."/>
            <person name="Wu D."/>
            <person name="Gronow S."/>
            <person name="Wellnitz S."/>
            <person name="Brambilla E."/>
            <person name="Klenk H.-P."/>
            <person name="Eisen J.A."/>
        </authorList>
    </citation>
    <scope>NUCLEOTIDE SEQUENCE [LARGE SCALE GENOMIC DNA]</scope>
    <source>
        <strain evidence="12 13">DSM 22815</strain>
    </source>
</reference>
<comment type="subcellular location">
    <subcellularLocation>
        <location evidence="9">Cytoplasm</location>
    </subcellularLocation>
</comment>
<feature type="binding site" evidence="9">
    <location>
        <position position="310"/>
    </location>
    <ligand>
        <name>DNA</name>
        <dbReference type="ChEBI" id="CHEBI:16991"/>
    </ligand>
</feature>
<evidence type="ECO:0000256" key="9">
    <source>
        <dbReference type="HAMAP-Rule" id="MF_00016"/>
    </source>
</evidence>
<dbReference type="GO" id="GO:0005524">
    <property type="term" value="F:ATP binding"/>
    <property type="evidence" value="ECO:0007669"/>
    <property type="project" value="UniProtKB-UniRule"/>
</dbReference>
<dbReference type="PANTHER" id="PTHR42848:SF1">
    <property type="entry name" value="HOLLIDAY JUNCTION BRANCH MIGRATION COMPLEX SUBUNIT RUVB"/>
    <property type="match status" value="1"/>
</dbReference>
<dbReference type="HAMAP" id="MF_00016">
    <property type="entry name" value="DNA_HJ_migration_RuvB"/>
    <property type="match status" value="1"/>
</dbReference>
<feature type="binding site" evidence="9">
    <location>
        <position position="66"/>
    </location>
    <ligand>
        <name>ATP</name>
        <dbReference type="ChEBI" id="CHEBI:30616"/>
    </ligand>
</feature>
<dbReference type="GO" id="GO:0005737">
    <property type="term" value="C:cytoplasm"/>
    <property type="evidence" value="ECO:0007669"/>
    <property type="project" value="UniProtKB-SubCell"/>
</dbReference>
<dbReference type="GO" id="GO:0000400">
    <property type="term" value="F:four-way junction DNA binding"/>
    <property type="evidence" value="ECO:0007669"/>
    <property type="project" value="UniProtKB-UniRule"/>
</dbReference>
<keyword evidence="6 9" id="KW-0238">DNA-binding</keyword>
<dbReference type="InterPro" id="IPR004605">
    <property type="entry name" value="DNA_helicase_Holl-junc_RuvB"/>
</dbReference>
<keyword evidence="3 9" id="KW-0227">DNA damage</keyword>
<dbReference type="InterPro" id="IPR041445">
    <property type="entry name" value="AAA_lid_4"/>
</dbReference>
<feature type="binding site" evidence="9">
    <location>
        <position position="181"/>
    </location>
    <ligand>
        <name>ATP</name>
        <dbReference type="ChEBI" id="CHEBI:30616"/>
    </ligand>
</feature>
<protein>
    <recommendedName>
        <fullName evidence="9">Holliday junction branch migration complex subunit RuvB</fullName>
        <ecNumber evidence="9">3.6.4.-</ecNumber>
    </recommendedName>
</protein>
<dbReference type="AlphaFoldDB" id="H0UK81"/>
<dbReference type="NCBIfam" id="TIGR00635">
    <property type="entry name" value="ruvB"/>
    <property type="match status" value="1"/>
</dbReference>
<evidence type="ECO:0000256" key="7">
    <source>
        <dbReference type="ARBA" id="ARBA00023172"/>
    </source>
</evidence>
<feature type="binding site" evidence="9">
    <location>
        <position position="21"/>
    </location>
    <ligand>
        <name>ATP</name>
        <dbReference type="ChEBI" id="CHEBI:30616"/>
    </ligand>
</feature>
<dbReference type="InterPro" id="IPR003593">
    <property type="entry name" value="AAA+_ATPase"/>
</dbReference>
<evidence type="ECO:0000313" key="13">
    <source>
        <dbReference type="Proteomes" id="UP000003806"/>
    </source>
</evidence>
<dbReference type="eggNOG" id="COG2255">
    <property type="taxonomic scope" value="Bacteria"/>
</dbReference>
<keyword evidence="1 9" id="KW-0963">Cytoplasm</keyword>
<evidence type="ECO:0000256" key="4">
    <source>
        <dbReference type="ARBA" id="ARBA00022801"/>
    </source>
</evidence>
<feature type="binding site" evidence="9">
    <location>
        <position position="66"/>
    </location>
    <ligand>
        <name>Mg(2+)</name>
        <dbReference type="ChEBI" id="CHEBI:18420"/>
    </ligand>
</feature>
<keyword evidence="13" id="KW-1185">Reference proteome</keyword>
<dbReference type="CDD" id="cd00009">
    <property type="entry name" value="AAA"/>
    <property type="match status" value="1"/>
</dbReference>
<keyword evidence="8 9" id="KW-0234">DNA repair</keyword>
<feature type="binding site" evidence="9">
    <location>
        <begin position="128"/>
        <end position="130"/>
    </location>
    <ligand>
        <name>ATP</name>
        <dbReference type="ChEBI" id="CHEBI:30616"/>
    </ligand>
</feature>
<accession>H0UK81</accession>
<feature type="binding site" evidence="9">
    <location>
        <position position="171"/>
    </location>
    <ligand>
        <name>ATP</name>
        <dbReference type="ChEBI" id="CHEBI:30616"/>
    </ligand>
</feature>